<dbReference type="InterPro" id="IPR010870">
    <property type="entry name" value="Porin_O/P"/>
</dbReference>
<evidence type="ECO:0008006" key="5">
    <source>
        <dbReference type="Google" id="ProtNLM"/>
    </source>
</evidence>
<evidence type="ECO:0000313" key="4">
    <source>
        <dbReference type="Proteomes" id="UP000561438"/>
    </source>
</evidence>
<dbReference type="InterPro" id="IPR023614">
    <property type="entry name" value="Porin_dom_sf"/>
</dbReference>
<protein>
    <recommendedName>
        <fullName evidence="5">Porin</fullName>
    </recommendedName>
</protein>
<feature type="signal peptide" evidence="2">
    <location>
        <begin position="1"/>
        <end position="27"/>
    </location>
</feature>
<dbReference type="RefSeq" id="WP_176266011.1">
    <property type="nucleotide sequence ID" value="NZ_JABWGV010000001.1"/>
</dbReference>
<gene>
    <name evidence="3" type="ORF">HUV48_01575</name>
</gene>
<feature type="coiled-coil region" evidence="1">
    <location>
        <begin position="30"/>
        <end position="57"/>
    </location>
</feature>
<sequence length="459" mass="49203">MRKNTTRLGLLAISAAVPVVVATPAAAQDADSRAAEIAELRAQIEALTARVDELEREDRASVTTLTNSDVPPAADTAVAETPVDASEPPFDVAWKGAPVIEGRGGWSFKPRGRFNFDAGVVDAPSGTGVDDGFGSEARRIRLGVEGDIPGGFGYKVEVDFAEGAEITDAILTYGSGGATITIGQHNNFQSLDELTSSRFTSHIERAAFTDAFGFERLLGVSAEYLSGDVLIQGGVFSDNIEDLPGERWGVDGRAVYLPKIGDSQMHLGGSLHYADIAPADSLRYRYRPLVHFTDTRFVDTRSFDARSERGIGLESAFISGPFHAAGEAFWQTVSRPGDIEDADFFGGYAEVGYFLTSGDTRGYKAGVFDRVKPANPVGEGGFGALQVNLRYDYLDLTDGVITGGMQNGYIASLVWTPTDYTRFLMSYGRLAYDGAVIPAKDGETSYSVDSLGVRAQIDF</sequence>
<name>A0A850GYZ6_9SPHN</name>
<dbReference type="SUPFAM" id="SSF56935">
    <property type="entry name" value="Porins"/>
    <property type="match status" value="1"/>
</dbReference>
<dbReference type="Proteomes" id="UP000561438">
    <property type="component" value="Unassembled WGS sequence"/>
</dbReference>
<keyword evidence="1" id="KW-0175">Coiled coil</keyword>
<proteinExistence type="predicted"/>
<feature type="chain" id="PRO_5032566936" description="Porin" evidence="2">
    <location>
        <begin position="28"/>
        <end position="459"/>
    </location>
</feature>
<accession>A0A850GYZ6</accession>
<keyword evidence="4" id="KW-1185">Reference proteome</keyword>
<dbReference type="AlphaFoldDB" id="A0A850GYZ6"/>
<reference evidence="3 4" key="1">
    <citation type="submission" date="2020-06" db="EMBL/GenBank/DDBJ databases">
        <title>Altererythrobacter sp. HHU K3-1.</title>
        <authorList>
            <person name="Zhang D."/>
            <person name="Xue H."/>
        </authorList>
    </citation>
    <scope>NUCLEOTIDE SEQUENCE [LARGE SCALE GENOMIC DNA]</scope>
    <source>
        <strain evidence="3 4">HHU K3-1</strain>
    </source>
</reference>
<dbReference type="Pfam" id="PF07396">
    <property type="entry name" value="Porin_O_P"/>
    <property type="match status" value="1"/>
</dbReference>
<evidence type="ECO:0000313" key="3">
    <source>
        <dbReference type="EMBL" id="NVD43706.1"/>
    </source>
</evidence>
<dbReference type="Gene3D" id="2.40.160.10">
    <property type="entry name" value="Porin"/>
    <property type="match status" value="1"/>
</dbReference>
<organism evidence="3 4">
    <name type="scientific">Qipengyuania atrilutea</name>
    <dbReference type="NCBI Taxonomy" id="2744473"/>
    <lineage>
        <taxon>Bacteria</taxon>
        <taxon>Pseudomonadati</taxon>
        <taxon>Pseudomonadota</taxon>
        <taxon>Alphaproteobacteria</taxon>
        <taxon>Sphingomonadales</taxon>
        <taxon>Erythrobacteraceae</taxon>
        <taxon>Qipengyuania</taxon>
    </lineage>
</organism>
<evidence type="ECO:0000256" key="2">
    <source>
        <dbReference type="SAM" id="SignalP"/>
    </source>
</evidence>
<evidence type="ECO:0000256" key="1">
    <source>
        <dbReference type="SAM" id="Coils"/>
    </source>
</evidence>
<keyword evidence="2" id="KW-0732">Signal</keyword>
<comment type="caution">
    <text evidence="3">The sequence shown here is derived from an EMBL/GenBank/DDBJ whole genome shotgun (WGS) entry which is preliminary data.</text>
</comment>
<dbReference type="EMBL" id="JABWGV010000001">
    <property type="protein sequence ID" value="NVD43706.1"/>
    <property type="molecule type" value="Genomic_DNA"/>
</dbReference>